<dbReference type="GO" id="GO:0005886">
    <property type="term" value="C:plasma membrane"/>
    <property type="evidence" value="ECO:0007669"/>
    <property type="project" value="TreeGrafter"/>
</dbReference>
<evidence type="ECO:0000256" key="2">
    <source>
        <dbReference type="ARBA" id="ARBA00022692"/>
    </source>
</evidence>
<comment type="subcellular location">
    <subcellularLocation>
        <location evidence="1">Membrane</location>
        <topology evidence="1">Multi-pass membrane protein</topology>
    </subcellularLocation>
</comment>
<feature type="domain" description="CBS" evidence="10">
    <location>
        <begin position="215"/>
        <end position="275"/>
    </location>
</feature>
<sequence length="431" mass="48063">MEIVIIVGLILLNGVLSMSEIALVSARKARLESEVKKGNKSAETALSLANEPDKFLSTIQIGITLIGILTGLYSGDAFARDLADVIARIPAMAPYALGISKTAIVIIITYLTLIFGELVPKRIGMGCAERVSMIIAKPMNLLSLVASPFVWLLSKSTALTVRVLGINTKEENKVTEEEIKAIVKEGLDGGEVQEVEQDIVERVFNLGDRNVGSIMTHRSELVWLDVTDSTEKIKEKVEENLFNIYPVASENFDNIIGVVYLKDLFGRIDEPDFSIRQVVRPAQFVPENQSVYNALAQFKQARVKYGIVTDEFGGIQGIVTLKDIMEGLIGQVPEMDEEQEIVARPDGTWLVDGQYSFYDFLEYFDMEDLYTEHDYNTLSGLILEILERVPKTGEKLSWLNFEFEIVDMDGARIDKVLVSRKDATSTNDMEM</sequence>
<dbReference type="Pfam" id="PF00571">
    <property type="entry name" value="CBS"/>
    <property type="match status" value="2"/>
</dbReference>
<dbReference type="InterPro" id="IPR002550">
    <property type="entry name" value="CNNM"/>
</dbReference>
<dbReference type="CDD" id="cd04590">
    <property type="entry name" value="CBS_pair_CorC_HlyC_assoc"/>
    <property type="match status" value="1"/>
</dbReference>
<feature type="transmembrane region" description="Helical" evidence="9">
    <location>
        <begin position="95"/>
        <end position="119"/>
    </location>
</feature>
<feature type="transmembrane region" description="Helical" evidence="9">
    <location>
        <begin position="131"/>
        <end position="153"/>
    </location>
</feature>
<evidence type="ECO:0000256" key="4">
    <source>
        <dbReference type="ARBA" id="ARBA00022989"/>
    </source>
</evidence>
<reference evidence="12" key="2">
    <citation type="submission" date="2021-04" db="EMBL/GenBank/DDBJ databases">
        <authorList>
            <person name="Gilroy R."/>
        </authorList>
    </citation>
    <scope>NUCLEOTIDE SEQUENCE</scope>
    <source>
        <strain evidence="12">ChiGjej6B6-14162</strain>
    </source>
</reference>
<evidence type="ECO:0000256" key="7">
    <source>
        <dbReference type="PROSITE-ProRule" id="PRU00703"/>
    </source>
</evidence>
<evidence type="ECO:0000256" key="5">
    <source>
        <dbReference type="ARBA" id="ARBA00023122"/>
    </source>
</evidence>
<dbReference type="Proteomes" id="UP000886740">
    <property type="component" value="Unassembled WGS sequence"/>
</dbReference>
<evidence type="ECO:0000259" key="11">
    <source>
        <dbReference type="PROSITE" id="PS51846"/>
    </source>
</evidence>
<dbReference type="SUPFAM" id="SSF54631">
    <property type="entry name" value="CBS-domain pair"/>
    <property type="match status" value="1"/>
</dbReference>
<dbReference type="InterPro" id="IPR044751">
    <property type="entry name" value="Ion_transp-like_CBS"/>
</dbReference>
<dbReference type="InterPro" id="IPR016169">
    <property type="entry name" value="FAD-bd_PCMH_sub2"/>
</dbReference>
<gene>
    <name evidence="12" type="ORF">H9977_11950</name>
</gene>
<dbReference type="GO" id="GO:0050660">
    <property type="term" value="F:flavin adenine dinucleotide binding"/>
    <property type="evidence" value="ECO:0007669"/>
    <property type="project" value="InterPro"/>
</dbReference>
<evidence type="ECO:0000313" key="12">
    <source>
        <dbReference type="EMBL" id="HIX75726.1"/>
    </source>
</evidence>
<dbReference type="SMART" id="SM01091">
    <property type="entry name" value="CorC_HlyC"/>
    <property type="match status" value="1"/>
</dbReference>
<dbReference type="InterPro" id="IPR036318">
    <property type="entry name" value="FAD-bd_PCMH-like_sf"/>
</dbReference>
<evidence type="ECO:0000256" key="3">
    <source>
        <dbReference type="ARBA" id="ARBA00022737"/>
    </source>
</evidence>
<dbReference type="PROSITE" id="PS51846">
    <property type="entry name" value="CNNM"/>
    <property type="match status" value="1"/>
</dbReference>
<dbReference type="AlphaFoldDB" id="A0A9D1XAT6"/>
<dbReference type="Pfam" id="PF03471">
    <property type="entry name" value="CorC_HlyC"/>
    <property type="match status" value="1"/>
</dbReference>
<dbReference type="InterPro" id="IPR046342">
    <property type="entry name" value="CBS_dom_sf"/>
</dbReference>
<keyword evidence="5 7" id="KW-0129">CBS domain</keyword>
<dbReference type="PANTHER" id="PTHR22777:SF17">
    <property type="entry name" value="UPF0053 PROTEIN SLL0260"/>
    <property type="match status" value="1"/>
</dbReference>
<organism evidence="12 13">
    <name type="scientific">Candidatus Parabacteroides intestinipullorum</name>
    <dbReference type="NCBI Taxonomy" id="2838723"/>
    <lineage>
        <taxon>Bacteria</taxon>
        <taxon>Pseudomonadati</taxon>
        <taxon>Bacteroidota</taxon>
        <taxon>Bacteroidia</taxon>
        <taxon>Bacteroidales</taxon>
        <taxon>Tannerellaceae</taxon>
        <taxon>Parabacteroides</taxon>
    </lineage>
</organism>
<dbReference type="PANTHER" id="PTHR22777">
    <property type="entry name" value="HEMOLYSIN-RELATED"/>
    <property type="match status" value="1"/>
</dbReference>
<dbReference type="EMBL" id="DXEL01000082">
    <property type="protein sequence ID" value="HIX75726.1"/>
    <property type="molecule type" value="Genomic_DNA"/>
</dbReference>
<keyword evidence="4 8" id="KW-1133">Transmembrane helix</keyword>
<dbReference type="SUPFAM" id="SSF56176">
    <property type="entry name" value="FAD-binding/transporter-associated domain-like"/>
    <property type="match status" value="1"/>
</dbReference>
<protein>
    <submittedName>
        <fullName evidence="12">Hemolysin family protein</fullName>
    </submittedName>
</protein>
<feature type="domain" description="CBS" evidence="10">
    <location>
        <begin position="278"/>
        <end position="334"/>
    </location>
</feature>
<dbReference type="Gene3D" id="3.10.580.10">
    <property type="entry name" value="CBS-domain"/>
    <property type="match status" value="1"/>
</dbReference>
<name>A0A9D1XAT6_9BACT</name>
<keyword evidence="6 8" id="KW-0472">Membrane</keyword>
<evidence type="ECO:0000313" key="13">
    <source>
        <dbReference type="Proteomes" id="UP000886740"/>
    </source>
</evidence>
<evidence type="ECO:0000259" key="10">
    <source>
        <dbReference type="PROSITE" id="PS51371"/>
    </source>
</evidence>
<comment type="caution">
    <text evidence="12">The sequence shown here is derived from an EMBL/GenBank/DDBJ whole genome shotgun (WGS) entry which is preliminary data.</text>
</comment>
<evidence type="ECO:0000256" key="9">
    <source>
        <dbReference type="SAM" id="Phobius"/>
    </source>
</evidence>
<dbReference type="Pfam" id="PF01595">
    <property type="entry name" value="CNNM"/>
    <property type="match status" value="1"/>
</dbReference>
<dbReference type="InterPro" id="IPR005170">
    <property type="entry name" value="Transptr-assoc_dom"/>
</dbReference>
<evidence type="ECO:0000256" key="1">
    <source>
        <dbReference type="ARBA" id="ARBA00004141"/>
    </source>
</evidence>
<evidence type="ECO:0000256" key="6">
    <source>
        <dbReference type="ARBA" id="ARBA00023136"/>
    </source>
</evidence>
<dbReference type="PROSITE" id="PS51371">
    <property type="entry name" value="CBS"/>
    <property type="match status" value="2"/>
</dbReference>
<keyword evidence="3" id="KW-0677">Repeat</keyword>
<keyword evidence="2 8" id="KW-0812">Transmembrane</keyword>
<accession>A0A9D1XAT6</accession>
<dbReference type="Gene3D" id="3.30.465.10">
    <property type="match status" value="1"/>
</dbReference>
<feature type="transmembrane region" description="Helical" evidence="9">
    <location>
        <begin position="6"/>
        <end position="26"/>
    </location>
</feature>
<feature type="transmembrane region" description="Helical" evidence="9">
    <location>
        <begin position="55"/>
        <end position="75"/>
    </location>
</feature>
<reference evidence="12" key="1">
    <citation type="journal article" date="2021" name="PeerJ">
        <title>Extensive microbial diversity within the chicken gut microbiome revealed by metagenomics and culture.</title>
        <authorList>
            <person name="Gilroy R."/>
            <person name="Ravi A."/>
            <person name="Getino M."/>
            <person name="Pursley I."/>
            <person name="Horton D.L."/>
            <person name="Alikhan N.F."/>
            <person name="Baker D."/>
            <person name="Gharbi K."/>
            <person name="Hall N."/>
            <person name="Watson M."/>
            <person name="Adriaenssens E.M."/>
            <person name="Foster-Nyarko E."/>
            <person name="Jarju S."/>
            <person name="Secka A."/>
            <person name="Antonio M."/>
            <person name="Oren A."/>
            <person name="Chaudhuri R.R."/>
            <person name="La Ragione R."/>
            <person name="Hildebrand F."/>
            <person name="Pallen M.J."/>
        </authorList>
    </citation>
    <scope>NUCLEOTIDE SEQUENCE</scope>
    <source>
        <strain evidence="12">ChiGjej6B6-14162</strain>
    </source>
</reference>
<dbReference type="InterPro" id="IPR000644">
    <property type="entry name" value="CBS_dom"/>
</dbReference>
<feature type="domain" description="CNNM transmembrane" evidence="11">
    <location>
        <begin position="1"/>
        <end position="196"/>
    </location>
</feature>
<proteinExistence type="predicted"/>
<evidence type="ECO:0000256" key="8">
    <source>
        <dbReference type="PROSITE-ProRule" id="PRU01193"/>
    </source>
</evidence>